<evidence type="ECO:0000313" key="3">
    <source>
        <dbReference type="Proteomes" id="UP000595140"/>
    </source>
</evidence>
<organism evidence="2 3">
    <name type="scientific">Cuscuta campestris</name>
    <dbReference type="NCBI Taxonomy" id="132261"/>
    <lineage>
        <taxon>Eukaryota</taxon>
        <taxon>Viridiplantae</taxon>
        <taxon>Streptophyta</taxon>
        <taxon>Embryophyta</taxon>
        <taxon>Tracheophyta</taxon>
        <taxon>Spermatophyta</taxon>
        <taxon>Magnoliopsida</taxon>
        <taxon>eudicotyledons</taxon>
        <taxon>Gunneridae</taxon>
        <taxon>Pentapetalae</taxon>
        <taxon>asterids</taxon>
        <taxon>lamiids</taxon>
        <taxon>Solanales</taxon>
        <taxon>Convolvulaceae</taxon>
        <taxon>Cuscuteae</taxon>
        <taxon>Cuscuta</taxon>
        <taxon>Cuscuta subgen. Grammica</taxon>
        <taxon>Cuscuta sect. Cleistogrammica</taxon>
    </lineage>
</organism>
<reference evidence="2 3" key="1">
    <citation type="submission" date="2018-04" db="EMBL/GenBank/DDBJ databases">
        <authorList>
            <person name="Vogel A."/>
        </authorList>
    </citation>
    <scope>NUCLEOTIDE SEQUENCE [LARGE SCALE GENOMIC DNA]</scope>
</reference>
<evidence type="ECO:0000313" key="2">
    <source>
        <dbReference type="EMBL" id="VFQ88787.1"/>
    </source>
</evidence>
<feature type="transmembrane region" description="Helical" evidence="1">
    <location>
        <begin position="6"/>
        <end position="27"/>
    </location>
</feature>
<evidence type="ECO:0000256" key="1">
    <source>
        <dbReference type="SAM" id="Phobius"/>
    </source>
</evidence>
<keyword evidence="1" id="KW-0472">Membrane</keyword>
<dbReference type="AlphaFoldDB" id="A0A484MJW4"/>
<proteinExistence type="predicted"/>
<name>A0A484MJW4_9ASTE</name>
<dbReference type="EMBL" id="OOIL02003680">
    <property type="protein sequence ID" value="VFQ88787.1"/>
    <property type="molecule type" value="Genomic_DNA"/>
</dbReference>
<keyword evidence="1" id="KW-1133">Transmembrane helix</keyword>
<accession>A0A484MJW4</accession>
<protein>
    <submittedName>
        <fullName evidence="2">Uncharacterized protein</fullName>
    </submittedName>
</protein>
<sequence length="131" mass="14927">MVSFVLYPFGGILTFQLLSSVVCLLVWEPKGWHSIDAMAPLVVHYVLSLFRKVLAHWLLLSTRVWWKDKASGANAVGFRLALSGWDGWLRFSSVLHGTHRRDRHGHQAFAGGLTAELKTWPLVCWWVVRCV</sequence>
<gene>
    <name evidence="2" type="ORF">CCAM_LOCUS30563</name>
</gene>
<feature type="transmembrane region" description="Helical" evidence="1">
    <location>
        <begin position="39"/>
        <end position="59"/>
    </location>
</feature>
<keyword evidence="3" id="KW-1185">Reference proteome</keyword>
<dbReference type="Proteomes" id="UP000595140">
    <property type="component" value="Unassembled WGS sequence"/>
</dbReference>
<keyword evidence="1" id="KW-0812">Transmembrane</keyword>